<protein>
    <submittedName>
        <fullName evidence="5">HU family DNA-binding protein</fullName>
    </submittedName>
</protein>
<dbReference type="InterPro" id="IPR010992">
    <property type="entry name" value="IHF-like_DNA-bd_dom_sf"/>
</dbReference>
<feature type="compositionally biased region" description="Basic and acidic residues" evidence="4">
    <location>
        <begin position="88"/>
        <end position="105"/>
    </location>
</feature>
<evidence type="ECO:0000256" key="3">
    <source>
        <dbReference type="RuleBase" id="RU003939"/>
    </source>
</evidence>
<dbReference type="SMART" id="SM00411">
    <property type="entry name" value="BHL"/>
    <property type="match status" value="1"/>
</dbReference>
<evidence type="ECO:0000256" key="1">
    <source>
        <dbReference type="ARBA" id="ARBA00023067"/>
    </source>
</evidence>
<dbReference type="InterPro" id="IPR020816">
    <property type="entry name" value="Histone-like_DNA-bd_CS"/>
</dbReference>
<dbReference type="EMBL" id="JACKZP010000026">
    <property type="protein sequence ID" value="MBC1302069.1"/>
    <property type="molecule type" value="Genomic_DNA"/>
</dbReference>
<dbReference type="Gene3D" id="4.10.520.10">
    <property type="entry name" value="IHF-like DNA-binding proteins"/>
    <property type="match status" value="1"/>
</dbReference>
<dbReference type="Pfam" id="PF00216">
    <property type="entry name" value="Bac_DNA_binding"/>
    <property type="match status" value="1"/>
</dbReference>
<gene>
    <name evidence="5" type="ORF">GNE12_09090</name>
</gene>
<evidence type="ECO:0000313" key="6">
    <source>
        <dbReference type="Proteomes" id="UP000570851"/>
    </source>
</evidence>
<name>A0ABR6S6P2_ANAVA</name>
<dbReference type="SUPFAM" id="SSF47729">
    <property type="entry name" value="IHF-like DNA-binding proteins"/>
    <property type="match status" value="1"/>
</dbReference>
<keyword evidence="2 5" id="KW-0238">DNA-binding</keyword>
<dbReference type="GO" id="GO:0003677">
    <property type="term" value="F:DNA binding"/>
    <property type="evidence" value="ECO:0007669"/>
    <property type="project" value="UniProtKB-KW"/>
</dbReference>
<proteinExistence type="inferred from homology"/>
<evidence type="ECO:0000256" key="4">
    <source>
        <dbReference type="SAM" id="MobiDB-lite"/>
    </source>
</evidence>
<comment type="caution">
    <text evidence="5">The sequence shown here is derived from an EMBL/GenBank/DDBJ whole genome shotgun (WGS) entry which is preliminary data.</text>
</comment>
<sequence>MLPKDDFCISPNRDFSKDATKCNCTEYPVNIKEFQMNKGELVDAVAEKASVTKKQADAVLTAALETIIEAVSSGDKVTLVGFGSFESRERKAREGRNPKTNEKMEIPATRVPAFSAGKLFREKVAPPKA</sequence>
<dbReference type="PRINTS" id="PR01727">
    <property type="entry name" value="DNABINDINGHU"/>
</dbReference>
<dbReference type="InterPro" id="IPR000119">
    <property type="entry name" value="Hist_DNA-bd"/>
</dbReference>
<keyword evidence="6" id="KW-1185">Reference proteome</keyword>
<reference evidence="5 6" key="1">
    <citation type="submission" date="2019-11" db="EMBL/GenBank/DDBJ databases">
        <title>Comparison of genomes from free-living endosymbiotic cyanobacteria isolated from Azolla.</title>
        <authorList>
            <person name="Thiel T."/>
            <person name="Pratte B."/>
        </authorList>
    </citation>
    <scope>NUCLEOTIDE SEQUENCE [LARGE SCALE GENOMIC DNA]</scope>
    <source>
        <strain evidence="5 6">N2B</strain>
    </source>
</reference>
<evidence type="ECO:0000256" key="2">
    <source>
        <dbReference type="ARBA" id="ARBA00023125"/>
    </source>
</evidence>
<dbReference type="PROSITE" id="PS00045">
    <property type="entry name" value="HISTONE_LIKE"/>
    <property type="match status" value="1"/>
</dbReference>
<feature type="region of interest" description="Disordered" evidence="4">
    <location>
        <begin position="88"/>
        <end position="108"/>
    </location>
</feature>
<dbReference type="PANTHER" id="PTHR33175">
    <property type="entry name" value="DNA-BINDING PROTEIN HU"/>
    <property type="match status" value="1"/>
</dbReference>
<keyword evidence="1" id="KW-0226">DNA condensation</keyword>
<dbReference type="Proteomes" id="UP000570851">
    <property type="component" value="Unassembled WGS sequence"/>
</dbReference>
<accession>A0ABR6S6P2</accession>
<dbReference type="PANTHER" id="PTHR33175:SF3">
    <property type="entry name" value="DNA-BINDING PROTEIN HU-BETA"/>
    <property type="match status" value="1"/>
</dbReference>
<evidence type="ECO:0000313" key="5">
    <source>
        <dbReference type="EMBL" id="MBC1302069.1"/>
    </source>
</evidence>
<organism evidence="5 6">
    <name type="scientific">Trichormus variabilis N2B</name>
    <dbReference type="NCBI Taxonomy" id="2681315"/>
    <lineage>
        <taxon>Bacteria</taxon>
        <taxon>Bacillati</taxon>
        <taxon>Cyanobacteriota</taxon>
        <taxon>Cyanophyceae</taxon>
        <taxon>Nostocales</taxon>
        <taxon>Nostocaceae</taxon>
        <taxon>Trichormus</taxon>
    </lineage>
</organism>
<dbReference type="CDD" id="cd13831">
    <property type="entry name" value="HU"/>
    <property type="match status" value="1"/>
</dbReference>
<comment type="similarity">
    <text evidence="3">Belongs to the bacterial histone-like protein family.</text>
</comment>